<dbReference type="AlphaFoldDB" id="A0AAP0KUU6"/>
<evidence type="ECO:0000256" key="1">
    <source>
        <dbReference type="SAM" id="MobiDB-lite"/>
    </source>
</evidence>
<organism evidence="2 3">
    <name type="scientific">Stephania cephalantha</name>
    <dbReference type="NCBI Taxonomy" id="152367"/>
    <lineage>
        <taxon>Eukaryota</taxon>
        <taxon>Viridiplantae</taxon>
        <taxon>Streptophyta</taxon>
        <taxon>Embryophyta</taxon>
        <taxon>Tracheophyta</taxon>
        <taxon>Spermatophyta</taxon>
        <taxon>Magnoliopsida</taxon>
        <taxon>Ranunculales</taxon>
        <taxon>Menispermaceae</taxon>
        <taxon>Menispermoideae</taxon>
        <taxon>Cissampelideae</taxon>
        <taxon>Stephania</taxon>
    </lineage>
</organism>
<feature type="region of interest" description="Disordered" evidence="1">
    <location>
        <begin position="21"/>
        <end position="107"/>
    </location>
</feature>
<dbReference type="EMBL" id="JBBNAG010000002">
    <property type="protein sequence ID" value="KAK9157770.1"/>
    <property type="molecule type" value="Genomic_DNA"/>
</dbReference>
<feature type="compositionally biased region" description="Basic residues" evidence="1">
    <location>
        <begin position="38"/>
        <end position="55"/>
    </location>
</feature>
<evidence type="ECO:0000313" key="3">
    <source>
        <dbReference type="Proteomes" id="UP001419268"/>
    </source>
</evidence>
<proteinExistence type="predicted"/>
<comment type="caution">
    <text evidence="2">The sequence shown here is derived from an EMBL/GenBank/DDBJ whole genome shotgun (WGS) entry which is preliminary data.</text>
</comment>
<feature type="compositionally biased region" description="Low complexity" evidence="1">
    <location>
        <begin position="79"/>
        <end position="93"/>
    </location>
</feature>
<feature type="compositionally biased region" description="Low complexity" evidence="1">
    <location>
        <begin position="63"/>
        <end position="72"/>
    </location>
</feature>
<accession>A0AAP0KUU6</accession>
<evidence type="ECO:0000313" key="2">
    <source>
        <dbReference type="EMBL" id="KAK9157770.1"/>
    </source>
</evidence>
<dbReference type="Proteomes" id="UP001419268">
    <property type="component" value="Unassembled WGS sequence"/>
</dbReference>
<sequence>MTDQREASSAGWKAALSAGSRRFAPVGQDHQPAAARPKATKSHLKVRMTGGRRRQPASGGGRRATTGASPAGTMSHLKLPTTGGLRTTEGGRPIFKSSDGIWSRSRSSEIRNVTTDLKEMAAWGAWSA</sequence>
<protein>
    <submittedName>
        <fullName evidence="2">Uncharacterized protein</fullName>
    </submittedName>
</protein>
<name>A0AAP0KUU6_9MAGN</name>
<reference evidence="2 3" key="1">
    <citation type="submission" date="2024-01" db="EMBL/GenBank/DDBJ databases">
        <title>Genome assemblies of Stephania.</title>
        <authorList>
            <person name="Yang L."/>
        </authorList>
    </citation>
    <scope>NUCLEOTIDE SEQUENCE [LARGE SCALE GENOMIC DNA]</scope>
    <source>
        <strain evidence="2">JXDWG</strain>
        <tissue evidence="2">Leaf</tissue>
    </source>
</reference>
<gene>
    <name evidence="2" type="ORF">Scep_004344</name>
</gene>
<keyword evidence="3" id="KW-1185">Reference proteome</keyword>